<sequence length="176" mass="19572">MGRKKTLMMSVMSAMENNANRLLYEDQFDEMHNLGYFFAPQELSFDDSFGQDFDHISGVFDLHGLQSINGAGGSASGDNDTPNTQASTPVAVSEKRPPLARRARSNPFYSPSRQVMNLVQKKKTSKRIKKENSDALVTMLSSSQLELQSQQATPRGLEEKIKDAGSSYNTQTQRSQ</sequence>
<gene>
    <name evidence="2" type="ORF">ZYGM_003859</name>
</gene>
<organism evidence="2 3">
    <name type="scientific">Zygosaccharomyces mellis</name>
    <dbReference type="NCBI Taxonomy" id="42258"/>
    <lineage>
        <taxon>Eukaryota</taxon>
        <taxon>Fungi</taxon>
        <taxon>Dikarya</taxon>
        <taxon>Ascomycota</taxon>
        <taxon>Saccharomycotina</taxon>
        <taxon>Saccharomycetes</taxon>
        <taxon>Saccharomycetales</taxon>
        <taxon>Saccharomycetaceae</taxon>
        <taxon>Zygosaccharomyces</taxon>
    </lineage>
</organism>
<dbReference type="OrthoDB" id="4068242at2759"/>
<dbReference type="AlphaFoldDB" id="A0A4C2E525"/>
<proteinExistence type="predicted"/>
<feature type="compositionally biased region" description="Polar residues" evidence="1">
    <location>
        <begin position="76"/>
        <end position="90"/>
    </location>
</feature>
<dbReference type="EMBL" id="BIMX01000009">
    <property type="protein sequence ID" value="GCE99374.1"/>
    <property type="molecule type" value="Genomic_DNA"/>
</dbReference>
<reference evidence="2 3" key="1">
    <citation type="submission" date="2019-01" db="EMBL/GenBank/DDBJ databases">
        <title>Draft Genome Sequencing of Zygosaccharomyces mellis Ca-7.</title>
        <authorList>
            <person name="Shiwa Y."/>
            <person name="Kanesaki Y."/>
            <person name="Ishige T."/>
            <person name="Mura K."/>
            <person name="Hori T."/>
            <person name="Tamura T."/>
        </authorList>
    </citation>
    <scope>NUCLEOTIDE SEQUENCE [LARGE SCALE GENOMIC DNA]</scope>
    <source>
        <strain evidence="2 3">Ca-7</strain>
    </source>
</reference>
<evidence type="ECO:0000313" key="2">
    <source>
        <dbReference type="EMBL" id="GCE99374.1"/>
    </source>
</evidence>
<feature type="region of interest" description="Disordered" evidence="1">
    <location>
        <begin position="71"/>
        <end position="110"/>
    </location>
</feature>
<evidence type="ECO:0000256" key="1">
    <source>
        <dbReference type="SAM" id="MobiDB-lite"/>
    </source>
</evidence>
<dbReference type="Proteomes" id="UP000301737">
    <property type="component" value="Unassembled WGS sequence"/>
</dbReference>
<feature type="region of interest" description="Disordered" evidence="1">
    <location>
        <begin position="144"/>
        <end position="176"/>
    </location>
</feature>
<protein>
    <submittedName>
        <fullName evidence="2">Uncharacterized protein</fullName>
    </submittedName>
</protein>
<name>A0A4C2E525_9SACH</name>
<comment type="caution">
    <text evidence="2">The sequence shown here is derived from an EMBL/GenBank/DDBJ whole genome shotgun (WGS) entry which is preliminary data.</text>
</comment>
<evidence type="ECO:0000313" key="3">
    <source>
        <dbReference type="Proteomes" id="UP000301737"/>
    </source>
</evidence>
<accession>A0A4C2E525</accession>
<keyword evidence="3" id="KW-1185">Reference proteome</keyword>
<feature type="compositionally biased region" description="Polar residues" evidence="1">
    <location>
        <begin position="166"/>
        <end position="176"/>
    </location>
</feature>